<dbReference type="AlphaFoldDB" id="A0A1V4JT60"/>
<proteinExistence type="predicted"/>
<protein>
    <recommendedName>
        <fullName evidence="2">Immunoglobulin I-set domain-containing protein</fullName>
    </recommendedName>
</protein>
<reference evidence="3 4" key="1">
    <citation type="submission" date="2016-02" db="EMBL/GenBank/DDBJ databases">
        <title>Band-tailed pigeon sequencing and assembly.</title>
        <authorList>
            <person name="Soares A.E."/>
            <person name="Novak B.J."/>
            <person name="Rice E.S."/>
            <person name="O'Connell B."/>
            <person name="Chang D."/>
            <person name="Weber S."/>
            <person name="Shapiro B."/>
        </authorList>
    </citation>
    <scope>NUCLEOTIDE SEQUENCE [LARGE SCALE GENOMIC DNA]</scope>
    <source>
        <strain evidence="3">BTP2013</strain>
        <tissue evidence="3">Blood</tissue>
    </source>
</reference>
<dbReference type="GO" id="GO:0048738">
    <property type="term" value="P:cardiac muscle tissue development"/>
    <property type="evidence" value="ECO:0007669"/>
    <property type="project" value="TreeGrafter"/>
</dbReference>
<dbReference type="Proteomes" id="UP000190648">
    <property type="component" value="Unassembled WGS sequence"/>
</dbReference>
<evidence type="ECO:0000313" key="4">
    <source>
        <dbReference type="Proteomes" id="UP000190648"/>
    </source>
</evidence>
<dbReference type="GO" id="GO:0008307">
    <property type="term" value="F:structural constituent of muscle"/>
    <property type="evidence" value="ECO:0007669"/>
    <property type="project" value="TreeGrafter"/>
</dbReference>
<keyword evidence="1" id="KW-0393">Immunoglobulin domain</keyword>
<dbReference type="InterPro" id="IPR036179">
    <property type="entry name" value="Ig-like_dom_sf"/>
</dbReference>
<evidence type="ECO:0000259" key="2">
    <source>
        <dbReference type="Pfam" id="PF07679"/>
    </source>
</evidence>
<comment type="caution">
    <text evidence="3">The sequence shown here is derived from an EMBL/GenBank/DDBJ whole genome shotgun (WGS) entry which is preliminary data.</text>
</comment>
<dbReference type="PANTHER" id="PTHR14340">
    <property type="entry name" value="MICROFIBRIL-ASSOCIATED GLYCOPROTEIN 3"/>
    <property type="match status" value="1"/>
</dbReference>
<dbReference type="InterPro" id="IPR013783">
    <property type="entry name" value="Ig-like_fold"/>
</dbReference>
<organism evidence="3 4">
    <name type="scientific">Patagioenas fasciata monilis</name>
    <dbReference type="NCBI Taxonomy" id="372326"/>
    <lineage>
        <taxon>Eukaryota</taxon>
        <taxon>Metazoa</taxon>
        <taxon>Chordata</taxon>
        <taxon>Craniata</taxon>
        <taxon>Vertebrata</taxon>
        <taxon>Euteleostomi</taxon>
        <taxon>Archelosauria</taxon>
        <taxon>Archosauria</taxon>
        <taxon>Dinosauria</taxon>
        <taxon>Saurischia</taxon>
        <taxon>Theropoda</taxon>
        <taxon>Coelurosauria</taxon>
        <taxon>Aves</taxon>
        <taxon>Neognathae</taxon>
        <taxon>Neoaves</taxon>
        <taxon>Columbimorphae</taxon>
        <taxon>Columbiformes</taxon>
        <taxon>Columbidae</taxon>
        <taxon>Patagioenas</taxon>
    </lineage>
</organism>
<dbReference type="OrthoDB" id="6159398at2759"/>
<dbReference type="GO" id="GO:0045214">
    <property type="term" value="P:sarcomere organization"/>
    <property type="evidence" value="ECO:0007669"/>
    <property type="project" value="TreeGrafter"/>
</dbReference>
<evidence type="ECO:0000313" key="3">
    <source>
        <dbReference type="EMBL" id="OPJ75225.1"/>
    </source>
</evidence>
<dbReference type="Pfam" id="PF07679">
    <property type="entry name" value="I-set"/>
    <property type="match status" value="1"/>
</dbReference>
<dbReference type="STRING" id="372326.A0A1V4JT60"/>
<accession>A0A1V4JT60</accession>
<dbReference type="SUPFAM" id="SSF48726">
    <property type="entry name" value="Immunoglobulin"/>
    <property type="match status" value="1"/>
</dbReference>
<feature type="domain" description="Immunoglobulin I-set" evidence="2">
    <location>
        <begin position="44"/>
        <end position="76"/>
    </location>
</feature>
<name>A0A1V4JT60_PATFA</name>
<dbReference type="InterPro" id="IPR013098">
    <property type="entry name" value="Ig_I-set"/>
</dbReference>
<dbReference type="Gene3D" id="2.60.40.10">
    <property type="entry name" value="Immunoglobulins"/>
    <property type="match status" value="1"/>
</dbReference>
<evidence type="ECO:0000256" key="1">
    <source>
        <dbReference type="ARBA" id="ARBA00023319"/>
    </source>
</evidence>
<keyword evidence="4" id="KW-1185">Reference proteome</keyword>
<dbReference type="PANTHER" id="PTHR14340:SF13">
    <property type="entry name" value="TITIN"/>
    <property type="match status" value="1"/>
</dbReference>
<dbReference type="GO" id="GO:0031430">
    <property type="term" value="C:M band"/>
    <property type="evidence" value="ECO:0007669"/>
    <property type="project" value="TreeGrafter"/>
</dbReference>
<gene>
    <name evidence="3" type="ORF">AV530_008867</name>
</gene>
<sequence>MSPCPHLCPPLINPSLPTEIKVEYVPKQEPPKIHLDCSGKNAENTVVVVAGNKLRLDVPITGEPAPTVTWMKGDEVTLPPQGSSWGSRVPLCPPVSPCVPLCHPVSP</sequence>
<dbReference type="EMBL" id="LSYS01006498">
    <property type="protein sequence ID" value="OPJ75225.1"/>
    <property type="molecule type" value="Genomic_DNA"/>
</dbReference>